<dbReference type="PANTHER" id="PTHR24278">
    <property type="entry name" value="COAGULATION FACTOR"/>
    <property type="match status" value="1"/>
</dbReference>
<evidence type="ECO:0000313" key="6">
    <source>
        <dbReference type="Proteomes" id="UP001469553"/>
    </source>
</evidence>
<evidence type="ECO:0000259" key="4">
    <source>
        <dbReference type="PROSITE" id="PS50998"/>
    </source>
</evidence>
<dbReference type="InterPro" id="IPR017857">
    <property type="entry name" value="Coagulation_fac-like_Gla_dom"/>
</dbReference>
<keyword evidence="2" id="KW-0472">Membrane</keyword>
<dbReference type="Pfam" id="PF00594">
    <property type="entry name" value="Gla"/>
    <property type="match status" value="1"/>
</dbReference>
<reference evidence="5 6" key="1">
    <citation type="submission" date="2021-06" db="EMBL/GenBank/DDBJ databases">
        <authorList>
            <person name="Palmer J.M."/>
        </authorList>
    </citation>
    <scope>NUCLEOTIDE SEQUENCE [LARGE SCALE GENOMIC DNA]</scope>
    <source>
        <strain evidence="5 6">AS_MEX2019</strain>
        <tissue evidence="5">Muscle</tissue>
    </source>
</reference>
<dbReference type="SUPFAM" id="SSF57630">
    <property type="entry name" value="GLA-domain"/>
    <property type="match status" value="1"/>
</dbReference>
<dbReference type="PRINTS" id="PR00001">
    <property type="entry name" value="GLABLOOD"/>
</dbReference>
<feature type="transmembrane region" description="Helical" evidence="2">
    <location>
        <begin position="108"/>
        <end position="133"/>
    </location>
</feature>
<feature type="signal peptide" evidence="3">
    <location>
        <begin position="1"/>
        <end position="17"/>
    </location>
</feature>
<protein>
    <recommendedName>
        <fullName evidence="4">Gla domain-containing protein</fullName>
    </recommendedName>
</protein>
<gene>
    <name evidence="5" type="ORF">AMECASPLE_018342</name>
</gene>
<dbReference type="InterPro" id="IPR050442">
    <property type="entry name" value="Peptidase_S1_coag_factors"/>
</dbReference>
<keyword evidence="2" id="KW-1133">Transmembrane helix</keyword>
<keyword evidence="3" id="KW-0732">Signal</keyword>
<dbReference type="PANTHER" id="PTHR24278:SF38">
    <property type="entry name" value="TRANSMEMBRANE GAMMA-CARBOXYGLUTAMIC ACID PROTEIN 4"/>
    <property type="match status" value="1"/>
</dbReference>
<proteinExistence type="predicted"/>
<dbReference type="InterPro" id="IPR035972">
    <property type="entry name" value="GLA-like_dom_SF"/>
</dbReference>
<comment type="caution">
    <text evidence="5">The sequence shown here is derived from an EMBL/GenBank/DDBJ whole genome shotgun (WGS) entry which is preliminary data.</text>
</comment>
<dbReference type="PROSITE" id="PS50998">
    <property type="entry name" value="GLA_2"/>
    <property type="match status" value="1"/>
</dbReference>
<dbReference type="Gene3D" id="4.10.740.10">
    <property type="entry name" value="Coagulation Factor IX"/>
    <property type="match status" value="1"/>
</dbReference>
<name>A0ABV0XRL0_9TELE</name>
<keyword evidence="6" id="KW-1185">Reference proteome</keyword>
<dbReference type="SMART" id="SM00069">
    <property type="entry name" value="GLA"/>
    <property type="match status" value="1"/>
</dbReference>
<evidence type="ECO:0000256" key="2">
    <source>
        <dbReference type="SAM" id="Phobius"/>
    </source>
</evidence>
<feature type="chain" id="PRO_5046789515" description="Gla domain-containing protein" evidence="3">
    <location>
        <begin position="18"/>
        <end position="146"/>
    </location>
</feature>
<evidence type="ECO:0000313" key="5">
    <source>
        <dbReference type="EMBL" id="MEQ2284124.1"/>
    </source>
</evidence>
<dbReference type="EMBL" id="JAHRIP010010827">
    <property type="protein sequence ID" value="MEQ2284124.1"/>
    <property type="molecule type" value="Genomic_DNA"/>
</dbReference>
<feature type="domain" description="Gla" evidence="4">
    <location>
        <begin position="52"/>
        <end position="98"/>
    </location>
</feature>
<sequence>MLFGLFVLLQLLSAGQLTSVKRLISQHEAPEDQEVFVGEADANLFLGRHLLLNRFDFEMFVQGNLERECIEEICNYEEAREVFENIPQTDAFWKEYTKSKDNTSKVDVTALLVGLICSGVVVVVLGILIWYLCQAKCKGDLSRHAR</sequence>
<keyword evidence="1" id="KW-1015">Disulfide bond</keyword>
<evidence type="ECO:0000256" key="3">
    <source>
        <dbReference type="SAM" id="SignalP"/>
    </source>
</evidence>
<dbReference type="PROSITE" id="PS00011">
    <property type="entry name" value="GLA_1"/>
    <property type="match status" value="1"/>
</dbReference>
<accession>A0ABV0XRL0</accession>
<keyword evidence="2" id="KW-0812">Transmembrane</keyword>
<organism evidence="5 6">
    <name type="scientific">Ameca splendens</name>
    <dbReference type="NCBI Taxonomy" id="208324"/>
    <lineage>
        <taxon>Eukaryota</taxon>
        <taxon>Metazoa</taxon>
        <taxon>Chordata</taxon>
        <taxon>Craniata</taxon>
        <taxon>Vertebrata</taxon>
        <taxon>Euteleostomi</taxon>
        <taxon>Actinopterygii</taxon>
        <taxon>Neopterygii</taxon>
        <taxon>Teleostei</taxon>
        <taxon>Neoteleostei</taxon>
        <taxon>Acanthomorphata</taxon>
        <taxon>Ovalentaria</taxon>
        <taxon>Atherinomorphae</taxon>
        <taxon>Cyprinodontiformes</taxon>
        <taxon>Goodeidae</taxon>
        <taxon>Ameca</taxon>
    </lineage>
</organism>
<evidence type="ECO:0000256" key="1">
    <source>
        <dbReference type="ARBA" id="ARBA00023157"/>
    </source>
</evidence>
<dbReference type="Proteomes" id="UP001469553">
    <property type="component" value="Unassembled WGS sequence"/>
</dbReference>
<dbReference type="InterPro" id="IPR000294">
    <property type="entry name" value="GLA_domain"/>
</dbReference>